<proteinExistence type="predicted"/>
<reference evidence="2 3" key="1">
    <citation type="submission" date="2015-06" db="EMBL/GenBank/DDBJ databases">
        <title>Draft Genome Sequence of Parabacteroides goldsteinii with Putative Novel Metallo-Beta-Lactamases Isolated from a Blood Culture from a Human Patient.</title>
        <authorList>
            <person name="Krogh T.J."/>
            <person name="Agergaard C.N."/>
            <person name="Moller-Jensen J."/>
            <person name="Justesen U.S."/>
        </authorList>
    </citation>
    <scope>NUCLEOTIDE SEQUENCE [LARGE SCALE GENOMIC DNA]</scope>
    <source>
        <strain evidence="2 3">910340</strain>
    </source>
</reference>
<dbReference type="RefSeq" id="WP_048315535.1">
    <property type="nucleotide sequence ID" value="NZ_LFJV01000033.1"/>
</dbReference>
<dbReference type="AlphaFoldDB" id="A0A0J6CK66"/>
<evidence type="ECO:0000256" key="1">
    <source>
        <dbReference type="SAM" id="MobiDB-lite"/>
    </source>
</evidence>
<comment type="caution">
    <text evidence="2">The sequence shown here is derived from an EMBL/GenBank/DDBJ whole genome shotgun (WGS) entry which is preliminary data.</text>
</comment>
<dbReference type="Proteomes" id="UP000036166">
    <property type="component" value="Unassembled WGS sequence"/>
</dbReference>
<protein>
    <submittedName>
        <fullName evidence="2">Uncharacterized protein</fullName>
    </submittedName>
</protein>
<dbReference type="EMBL" id="LFJV01000033">
    <property type="protein sequence ID" value="KMM33600.1"/>
    <property type="molecule type" value="Genomic_DNA"/>
</dbReference>
<sequence>MSSITHRSIRKTALPRTGRTLDAVPGGVVTSFGGSASSGGEGGVTDHSQLTGIISTADKYSDDARDIHLTAGDADALKRLSTLEIIESGQLGEIYPTDKNIYSALSTDIRIAEELNDFLVDIDEMYLRKDIDDRAHGVITFDKKIGSTVYLDGYEGRGWEITNPGAVMIDSARVRSDIFIGGKFGSPSFASGFTGWGVEIDIPTASGTFDFLTVRKSMKVYELVYSQIYGLGGSVVISDLNKILYVETCQGFYRCYMDSMDATMRMNLRKDDIVRMQRSQGINVRYFYGEVLAVTPDYFDLKIIDGEDYPQLGDVVFRFGNKTDKNRQGIIYLTSSDDNAPYIDVLDGITDMSMFEKVKVRLGNYSGIRTKQGVQLKGYGIYAQGAVFEDTDIYLQDGTTVEQQFIVMNGKFESTIEGIRNDMSLESGNILRNSSFGSNTNYWSMTNTVHFINVGGDFLWMDGTFYTEKKAVADIYRDGSKNVLRLLDTTISQPNTLFNGSKPEGTYSFAFYYKVLRPGTLSVGISGKDLFVSEALTASDSYQKFSKVAQWDGTGDFSIGFTGEILIYGVSLFNDALADAQIKLQTQIDQTTEYIKLLAKKEYVDAETGAIYTKYDASLTVMADDIEARVTRTDFNTETGRINRELSSRLDIQAGSITGISTDIDNINRTISTSGWINTTQGNTLFAAKTLENGQNIISYINQTPGNTVIASNRINLIGAVSFNMLSDYTTINNKINGKADSSSLGDLAYQNYVYSRDLAKEITDTITAKVSPGQLRNYAFANGASITKGDLISALQTEITGKLTGSSTSSGNKLASVIVNGQALIAGGYIQANLINADDIWCTSLAAIRGKIGGFTISDTSIYSDRVTISPESISFRSTNGKITGGYGISTAPATFGLDVPMWISNHQAGQTTNYGIHIDVGDASTATQETIGGPITYVKQPFNNIAISTVGAFAGLAFKTRQIKLSTTLKNEDVLVSCYNTSAITVYMPSNPTVGKVLFIVDINGSGITLNGNGKTIYTDTTYSSVPSQGRGLINLLMYDGQYWKWNSIKW</sequence>
<name>A0A0J6CK66_9BACT</name>
<gene>
    <name evidence="2" type="ORF">ACM15_11320</name>
</gene>
<dbReference type="PATRIC" id="fig|328812.4.peg.2971"/>
<feature type="region of interest" description="Disordered" evidence="1">
    <location>
        <begin position="1"/>
        <end position="21"/>
    </location>
</feature>
<evidence type="ECO:0000313" key="3">
    <source>
        <dbReference type="Proteomes" id="UP000036166"/>
    </source>
</evidence>
<accession>A0A0J6CK66</accession>
<evidence type="ECO:0000313" key="2">
    <source>
        <dbReference type="EMBL" id="KMM33600.1"/>
    </source>
</evidence>
<organism evidence="2 3">
    <name type="scientific">Parabacteroides goldsteinii</name>
    <dbReference type="NCBI Taxonomy" id="328812"/>
    <lineage>
        <taxon>Bacteria</taxon>
        <taxon>Pseudomonadati</taxon>
        <taxon>Bacteroidota</taxon>
        <taxon>Bacteroidia</taxon>
        <taxon>Bacteroidales</taxon>
        <taxon>Tannerellaceae</taxon>
        <taxon>Parabacteroides</taxon>
    </lineage>
</organism>